<dbReference type="AlphaFoldDB" id="A0A4E9DZ99"/>
<feature type="region of interest" description="Disordered" evidence="1">
    <location>
        <begin position="50"/>
        <end position="76"/>
    </location>
</feature>
<feature type="compositionally biased region" description="Basic and acidic residues" evidence="1">
    <location>
        <begin position="51"/>
        <end position="63"/>
    </location>
</feature>
<protein>
    <submittedName>
        <fullName evidence="2">Uncharacterized protein</fullName>
    </submittedName>
</protein>
<proteinExistence type="predicted"/>
<name>A0A4E9DZ99_GIBZA</name>
<gene>
    <name evidence="2" type="ORF">FUG_LOCUS356105</name>
</gene>
<organism evidence="2">
    <name type="scientific">Gibberella zeae</name>
    <name type="common">Wheat head blight fungus</name>
    <name type="synonym">Fusarium graminearum</name>
    <dbReference type="NCBI Taxonomy" id="5518"/>
    <lineage>
        <taxon>Eukaryota</taxon>
        <taxon>Fungi</taxon>
        <taxon>Dikarya</taxon>
        <taxon>Ascomycota</taxon>
        <taxon>Pezizomycotina</taxon>
        <taxon>Sordariomycetes</taxon>
        <taxon>Hypocreomycetidae</taxon>
        <taxon>Hypocreales</taxon>
        <taxon>Nectriaceae</taxon>
        <taxon>Fusarium</taxon>
    </lineage>
</organism>
<reference evidence="2" key="1">
    <citation type="submission" date="2019-04" db="EMBL/GenBank/DDBJ databases">
        <authorList>
            <person name="Melise S."/>
            <person name="Noan J."/>
            <person name="Okalmin O."/>
        </authorList>
    </citation>
    <scope>NUCLEOTIDE SEQUENCE</scope>
    <source>
        <strain evidence="2">FN9</strain>
    </source>
</reference>
<sequence>MSDCAHKAYRVFAAVFPNLYAQKLSVENSQSQDLDTQSSTTVVQVTTAMLHSDRKTRRDETRQIRPPKYFPHQEEI</sequence>
<evidence type="ECO:0000256" key="1">
    <source>
        <dbReference type="SAM" id="MobiDB-lite"/>
    </source>
</evidence>
<dbReference type="EMBL" id="CAAKMV010000141">
    <property type="protein sequence ID" value="VIO59796.1"/>
    <property type="molecule type" value="Genomic_DNA"/>
</dbReference>
<evidence type="ECO:0000313" key="2">
    <source>
        <dbReference type="EMBL" id="VIO59796.1"/>
    </source>
</evidence>
<accession>A0A4E9DZ99</accession>